<dbReference type="InterPro" id="IPR038970">
    <property type="entry name" value="Lyase_8"/>
</dbReference>
<dbReference type="GO" id="GO:0030246">
    <property type="term" value="F:carbohydrate binding"/>
    <property type="evidence" value="ECO:0007669"/>
    <property type="project" value="InterPro"/>
</dbReference>
<dbReference type="Gene3D" id="1.50.10.100">
    <property type="entry name" value="Chondroitin AC/alginate lyase"/>
    <property type="match status" value="1"/>
</dbReference>
<dbReference type="STRING" id="993692.IV57_GL000961"/>
<keyword evidence="3" id="KW-0456">Lyase</keyword>
<proteinExistence type="inferred from homology"/>
<dbReference type="PANTHER" id="PTHR38481">
    <property type="entry name" value="HYALURONATE LYASE"/>
    <property type="match status" value="1"/>
</dbReference>
<feature type="compositionally biased region" description="Low complexity" evidence="5">
    <location>
        <begin position="51"/>
        <end position="64"/>
    </location>
</feature>
<feature type="active site" evidence="4">
    <location>
        <position position="420"/>
    </location>
</feature>
<sequence length="890" mass="99838">MSIQATNVDATTVDTSNNTENEKVQSNNNKLDEPAKTNTQEVIQNSDNQISTNNNLNTVSSNQNEDLNKNQQNNVQNRSLQTASSYSVNNSKINPITTTDIQASKVTRNDNQSADKTPLQTKSTDNDSYDQMLQTWKDMVVGEDYYDSSNHAMNEISFQQDEQVTQLWNNMNKTGGTKDNLWSGAQELTASANVTTDYRNLQALAIATANPGSKYYQNKTMINDVVTGFNWMTENKYNANIKAYGNWWDWEIGSPEFINNIVTIMYPYLTEEQIKGPMDAISKFVPDPYFFRGSVNSKSKGEVTGANQVDISKVKIIQALLEKDDAGLRKALSALDRVFPIVNNGEGFYADGSFIQHENVGYNGSYGNVLMDGVSQLISVVQGTPYALSNESMESVNFWIDKGFSPFIYKGNTMDYVRGRAISRGVFQSNVSADDLIASIVRVTDTLPKAEKMKYQSLIKYWLSFGSNYDTYIKQVTNYRDIALIEKIMNDDAIVANDYQPDVLTNFSVMDKILLKNSTKDYAVAINLSSKRIKRYESLNSENIHGWYTGDGMLYIYNNDLNQFNDDYWATVDPYKMPGTTETDAIQKDGSGAKAASTSFVGGSTIGNIGSIGNVGSIAMDFSNNDGNLFAHKSWFITKDSVVSLGSSIKNKSKFNARTIIDNRKLSNDAQFTVYVNGKVFDPKLNQANQLNDVKSIFLESSKPGESMGYKFLTPQNINLDLVERKGAWSEINKAQSENEYLRKYLEIYKNHVDDNDTYNYVTYPNTNFNEFNMSINPSIIKNDDVAQAVSFDNNIGVNIFKKSEVKIMDMEFDNPISVTRINNGNQVLFGIADPSQDKEAKSSFRVKDNGYKLMSMATGMKVKLINGYWNISLGENNQDGKTYYVSFSK</sequence>
<evidence type="ECO:0000259" key="6">
    <source>
        <dbReference type="Pfam" id="PF02278"/>
    </source>
</evidence>
<dbReference type="InterPro" id="IPR011071">
    <property type="entry name" value="Lyase_8-like_C"/>
</dbReference>
<dbReference type="Proteomes" id="UP000051006">
    <property type="component" value="Unassembled WGS sequence"/>
</dbReference>
<protein>
    <submittedName>
        <fullName evidence="8">XalA</fullName>
    </submittedName>
</protein>
<dbReference type="GO" id="GO:0016837">
    <property type="term" value="F:carbon-oxygen lyase activity, acting on polysaccharides"/>
    <property type="evidence" value="ECO:0007669"/>
    <property type="project" value="UniProtKB-ARBA"/>
</dbReference>
<accession>A0A0R2LN81</accession>
<dbReference type="Gene3D" id="2.60.220.10">
    <property type="entry name" value="Polysaccharide lyase family 8-like, C-terminal"/>
    <property type="match status" value="1"/>
</dbReference>
<dbReference type="AlphaFoldDB" id="A0A0R2LN81"/>
<comment type="similarity">
    <text evidence="1">Belongs to the polysaccharide lyase 8 family.</text>
</comment>
<evidence type="ECO:0000256" key="1">
    <source>
        <dbReference type="ARBA" id="ARBA00006699"/>
    </source>
</evidence>
<dbReference type="InterPro" id="IPR012970">
    <property type="entry name" value="Lyase_8_alpha_N"/>
</dbReference>
<feature type="compositionally biased region" description="Polar residues" evidence="5">
    <location>
        <begin position="36"/>
        <end position="50"/>
    </location>
</feature>
<name>A0A0R2LN81_9LACO</name>
<dbReference type="GO" id="GO:0005975">
    <property type="term" value="P:carbohydrate metabolic process"/>
    <property type="evidence" value="ECO:0007669"/>
    <property type="project" value="InterPro"/>
</dbReference>
<feature type="compositionally biased region" description="Polar residues" evidence="5">
    <location>
        <begin position="69"/>
        <end position="123"/>
    </location>
</feature>
<gene>
    <name evidence="8" type="ORF">IV57_GL000961</name>
</gene>
<evidence type="ECO:0000313" key="8">
    <source>
        <dbReference type="EMBL" id="KRO00525.1"/>
    </source>
</evidence>
<dbReference type="InterPro" id="IPR011013">
    <property type="entry name" value="Gal_mutarotase_sf_dom"/>
</dbReference>
<dbReference type="SUPFAM" id="SSF48230">
    <property type="entry name" value="Chondroitin AC/alginate lyase"/>
    <property type="match status" value="1"/>
</dbReference>
<feature type="active site" evidence="4">
    <location>
        <position position="366"/>
    </location>
</feature>
<dbReference type="Pfam" id="PF08124">
    <property type="entry name" value="Lyase_8_N"/>
    <property type="match status" value="1"/>
</dbReference>
<keyword evidence="2" id="KW-0732">Signal</keyword>
<dbReference type="EMBL" id="JQCF01000002">
    <property type="protein sequence ID" value="KRO00525.1"/>
    <property type="molecule type" value="Genomic_DNA"/>
</dbReference>
<feature type="domain" description="Polysaccharide lyase 8 N-terminal alpha-helical" evidence="7">
    <location>
        <begin position="136"/>
        <end position="460"/>
    </location>
</feature>
<evidence type="ECO:0000256" key="4">
    <source>
        <dbReference type="PIRSR" id="PIRSR638970-1"/>
    </source>
</evidence>
<dbReference type="GO" id="GO:0005576">
    <property type="term" value="C:extracellular region"/>
    <property type="evidence" value="ECO:0007669"/>
    <property type="project" value="InterPro"/>
</dbReference>
<dbReference type="PANTHER" id="PTHR38481:SF1">
    <property type="entry name" value="HYALURONATE LYASE"/>
    <property type="match status" value="1"/>
</dbReference>
<dbReference type="InterPro" id="IPR008929">
    <property type="entry name" value="Chondroitin_lyas"/>
</dbReference>
<organism evidence="8 9">
    <name type="scientific">Companilactobacillus kimchiensis</name>
    <dbReference type="NCBI Taxonomy" id="993692"/>
    <lineage>
        <taxon>Bacteria</taxon>
        <taxon>Bacillati</taxon>
        <taxon>Bacillota</taxon>
        <taxon>Bacilli</taxon>
        <taxon>Lactobacillales</taxon>
        <taxon>Lactobacillaceae</taxon>
        <taxon>Companilactobacillus</taxon>
    </lineage>
</organism>
<dbReference type="Pfam" id="PF02278">
    <property type="entry name" value="Lyase_8"/>
    <property type="match status" value="1"/>
</dbReference>
<dbReference type="PATRIC" id="fig|993692.3.peg.975"/>
<dbReference type="CDD" id="cd01083">
    <property type="entry name" value="GAG_Lyase"/>
    <property type="match status" value="1"/>
</dbReference>
<dbReference type="SUPFAM" id="SSF49863">
    <property type="entry name" value="Hyaluronate lyase-like, C-terminal domain"/>
    <property type="match status" value="1"/>
</dbReference>
<evidence type="ECO:0000256" key="5">
    <source>
        <dbReference type="SAM" id="MobiDB-lite"/>
    </source>
</evidence>
<comment type="caution">
    <text evidence="8">The sequence shown here is derived from an EMBL/GenBank/DDBJ whole genome shotgun (WGS) entry which is preliminary data.</text>
</comment>
<feature type="active site" evidence="4">
    <location>
        <position position="357"/>
    </location>
</feature>
<evidence type="ECO:0000313" key="9">
    <source>
        <dbReference type="Proteomes" id="UP000051006"/>
    </source>
</evidence>
<evidence type="ECO:0000256" key="2">
    <source>
        <dbReference type="ARBA" id="ARBA00022729"/>
    </source>
</evidence>
<dbReference type="InterPro" id="IPR014718">
    <property type="entry name" value="GH-type_carb-bd"/>
</dbReference>
<dbReference type="SUPFAM" id="SSF74650">
    <property type="entry name" value="Galactose mutarotase-like"/>
    <property type="match status" value="1"/>
</dbReference>
<evidence type="ECO:0000256" key="3">
    <source>
        <dbReference type="ARBA" id="ARBA00023239"/>
    </source>
</evidence>
<keyword evidence="9" id="KW-1185">Reference proteome</keyword>
<dbReference type="InterPro" id="IPR003159">
    <property type="entry name" value="Lyase_8_central_dom"/>
</dbReference>
<reference evidence="8 9" key="1">
    <citation type="journal article" date="2015" name="Genome Announc.">
        <title>Expanding the biotechnology potential of lactobacilli through comparative genomics of 213 strains and associated genera.</title>
        <authorList>
            <person name="Sun Z."/>
            <person name="Harris H.M."/>
            <person name="McCann A."/>
            <person name="Guo C."/>
            <person name="Argimon S."/>
            <person name="Zhang W."/>
            <person name="Yang X."/>
            <person name="Jeffery I.B."/>
            <person name="Cooney J.C."/>
            <person name="Kagawa T.F."/>
            <person name="Liu W."/>
            <person name="Song Y."/>
            <person name="Salvetti E."/>
            <person name="Wrobel A."/>
            <person name="Rasinkangas P."/>
            <person name="Parkhill J."/>
            <person name="Rea M.C."/>
            <person name="O'Sullivan O."/>
            <person name="Ritari J."/>
            <person name="Douillard F.P."/>
            <person name="Paul Ross R."/>
            <person name="Yang R."/>
            <person name="Briner A.E."/>
            <person name="Felis G.E."/>
            <person name="de Vos W.M."/>
            <person name="Barrangou R."/>
            <person name="Klaenhammer T.R."/>
            <person name="Caufield P.W."/>
            <person name="Cui Y."/>
            <person name="Zhang H."/>
            <person name="O'Toole P.W."/>
        </authorList>
    </citation>
    <scope>NUCLEOTIDE SEQUENCE [LARGE SCALE GENOMIC DNA]</scope>
    <source>
        <strain evidence="8 9">DSM 24716</strain>
    </source>
</reference>
<feature type="domain" description="Polysaccharide lyase family 8 central" evidence="6">
    <location>
        <begin position="506"/>
        <end position="767"/>
    </location>
</feature>
<feature type="compositionally biased region" description="Polar residues" evidence="5">
    <location>
        <begin position="1"/>
        <end position="29"/>
    </location>
</feature>
<feature type="region of interest" description="Disordered" evidence="5">
    <location>
        <begin position="1"/>
        <end position="126"/>
    </location>
</feature>
<dbReference type="Gene3D" id="2.70.98.10">
    <property type="match status" value="1"/>
</dbReference>
<evidence type="ECO:0000259" key="7">
    <source>
        <dbReference type="Pfam" id="PF08124"/>
    </source>
</evidence>